<dbReference type="Gene3D" id="3.80.10.10">
    <property type="entry name" value="Ribonuclease Inhibitor"/>
    <property type="match status" value="1"/>
</dbReference>
<dbReference type="PANTHER" id="PTHR32009:SF39">
    <property type="entry name" value="TIR DOMAIN-CONTAINING PROTEIN"/>
    <property type="match status" value="1"/>
</dbReference>
<keyword evidence="8" id="KW-1185">Reference proteome</keyword>
<dbReference type="PANTHER" id="PTHR32009">
    <property type="entry name" value="TMV RESISTANCE PROTEIN N-LIKE"/>
    <property type="match status" value="1"/>
</dbReference>
<dbReference type="InterPro" id="IPR000157">
    <property type="entry name" value="TIR_dom"/>
</dbReference>
<evidence type="ECO:0000256" key="3">
    <source>
        <dbReference type="ARBA" id="ARBA00023027"/>
    </source>
</evidence>
<evidence type="ECO:0000256" key="4">
    <source>
        <dbReference type="ARBA" id="ARBA00047304"/>
    </source>
</evidence>
<dbReference type="EnsemblPlants" id="AES65522">
    <property type="protein sequence ID" value="AES65522"/>
    <property type="gene ID" value="MTR_2g040360"/>
</dbReference>
<dbReference type="AlphaFoldDB" id="G7IQA9"/>
<evidence type="ECO:0000313" key="7">
    <source>
        <dbReference type="EnsemblPlants" id="AES65522"/>
    </source>
</evidence>
<sequence>MKHPSLSVSCSFTYDCTCDVFLSFRGIDIRNSFTGNLYRSLDQKGIHTFIDVLESLSFLDFEGCKMQPAKVLVPYINLASLETLDMRGCSCLKSFPEVLGVMENTRYVYLDQTSIDKLPFSIGDLVSLQDCS</sequence>
<gene>
    <name evidence="6" type="ordered locus">MTR_2g040360</name>
</gene>
<dbReference type="EMBL" id="CM001218">
    <property type="protein sequence ID" value="AES65522.2"/>
    <property type="molecule type" value="Genomic_DNA"/>
</dbReference>
<dbReference type="InterPro" id="IPR032675">
    <property type="entry name" value="LRR_dom_sf"/>
</dbReference>
<reference evidence="7" key="3">
    <citation type="submission" date="2015-04" db="UniProtKB">
        <authorList>
            <consortium name="EnsemblPlants"/>
        </authorList>
    </citation>
    <scope>IDENTIFICATION</scope>
    <source>
        <strain evidence="7">cv. Jemalong A17</strain>
    </source>
</reference>
<keyword evidence="2" id="KW-0378">Hydrolase</keyword>
<organism evidence="6 8">
    <name type="scientific">Medicago truncatula</name>
    <name type="common">Barrel medic</name>
    <name type="synonym">Medicago tribuloides</name>
    <dbReference type="NCBI Taxonomy" id="3880"/>
    <lineage>
        <taxon>Eukaryota</taxon>
        <taxon>Viridiplantae</taxon>
        <taxon>Streptophyta</taxon>
        <taxon>Embryophyta</taxon>
        <taxon>Tracheophyta</taxon>
        <taxon>Spermatophyta</taxon>
        <taxon>Magnoliopsida</taxon>
        <taxon>eudicotyledons</taxon>
        <taxon>Gunneridae</taxon>
        <taxon>Pentapetalae</taxon>
        <taxon>rosids</taxon>
        <taxon>fabids</taxon>
        <taxon>Fabales</taxon>
        <taxon>Fabaceae</taxon>
        <taxon>Papilionoideae</taxon>
        <taxon>50 kb inversion clade</taxon>
        <taxon>NPAAA clade</taxon>
        <taxon>Hologalegina</taxon>
        <taxon>IRL clade</taxon>
        <taxon>Trifolieae</taxon>
        <taxon>Medicago</taxon>
    </lineage>
</organism>
<dbReference type="Proteomes" id="UP000002051">
    <property type="component" value="Chromosome 2"/>
</dbReference>
<dbReference type="GO" id="GO:0005634">
    <property type="term" value="C:nucleus"/>
    <property type="evidence" value="ECO:0000318"/>
    <property type="project" value="GO_Central"/>
</dbReference>
<evidence type="ECO:0000259" key="5">
    <source>
        <dbReference type="Pfam" id="PF01582"/>
    </source>
</evidence>
<reference evidence="6 8" key="1">
    <citation type="journal article" date="2011" name="Nature">
        <title>The Medicago genome provides insight into the evolution of rhizobial symbioses.</title>
        <authorList>
            <person name="Young N.D."/>
            <person name="Debelle F."/>
            <person name="Oldroyd G.E."/>
            <person name="Geurts R."/>
            <person name="Cannon S.B."/>
            <person name="Udvardi M.K."/>
            <person name="Benedito V.A."/>
            <person name="Mayer K.F."/>
            <person name="Gouzy J."/>
            <person name="Schoof H."/>
            <person name="Van de Peer Y."/>
            <person name="Proost S."/>
            <person name="Cook D.R."/>
            <person name="Meyers B.C."/>
            <person name="Spannagl M."/>
            <person name="Cheung F."/>
            <person name="De Mita S."/>
            <person name="Krishnakumar V."/>
            <person name="Gundlach H."/>
            <person name="Zhou S."/>
            <person name="Mudge J."/>
            <person name="Bharti A.K."/>
            <person name="Murray J.D."/>
            <person name="Naoumkina M.A."/>
            <person name="Rosen B."/>
            <person name="Silverstein K.A."/>
            <person name="Tang H."/>
            <person name="Rombauts S."/>
            <person name="Zhao P.X."/>
            <person name="Zhou P."/>
            <person name="Barbe V."/>
            <person name="Bardou P."/>
            <person name="Bechner M."/>
            <person name="Bellec A."/>
            <person name="Berger A."/>
            <person name="Berges H."/>
            <person name="Bidwell S."/>
            <person name="Bisseling T."/>
            <person name="Choisne N."/>
            <person name="Couloux A."/>
            <person name="Denny R."/>
            <person name="Deshpande S."/>
            <person name="Dai X."/>
            <person name="Doyle J.J."/>
            <person name="Dudez A.M."/>
            <person name="Farmer A.D."/>
            <person name="Fouteau S."/>
            <person name="Franken C."/>
            <person name="Gibelin C."/>
            <person name="Gish J."/>
            <person name="Goldstein S."/>
            <person name="Gonzalez A.J."/>
            <person name="Green P.J."/>
            <person name="Hallab A."/>
            <person name="Hartog M."/>
            <person name="Hua A."/>
            <person name="Humphray S.J."/>
            <person name="Jeong D.H."/>
            <person name="Jing Y."/>
            <person name="Jocker A."/>
            <person name="Kenton S.M."/>
            <person name="Kim D.J."/>
            <person name="Klee K."/>
            <person name="Lai H."/>
            <person name="Lang C."/>
            <person name="Lin S."/>
            <person name="Macmil S.L."/>
            <person name="Magdelenat G."/>
            <person name="Matthews L."/>
            <person name="McCorrison J."/>
            <person name="Monaghan E.L."/>
            <person name="Mun J.H."/>
            <person name="Najar F.Z."/>
            <person name="Nicholson C."/>
            <person name="Noirot C."/>
            <person name="O'Bleness M."/>
            <person name="Paule C.R."/>
            <person name="Poulain J."/>
            <person name="Prion F."/>
            <person name="Qin B."/>
            <person name="Qu C."/>
            <person name="Retzel E.F."/>
            <person name="Riddle C."/>
            <person name="Sallet E."/>
            <person name="Samain S."/>
            <person name="Samson N."/>
            <person name="Sanders I."/>
            <person name="Saurat O."/>
            <person name="Scarpelli C."/>
            <person name="Schiex T."/>
            <person name="Segurens B."/>
            <person name="Severin A.J."/>
            <person name="Sherrier D.J."/>
            <person name="Shi R."/>
            <person name="Sims S."/>
            <person name="Singer S.R."/>
            <person name="Sinharoy S."/>
            <person name="Sterck L."/>
            <person name="Viollet A."/>
            <person name="Wang B.B."/>
            <person name="Wang K."/>
            <person name="Wang M."/>
            <person name="Wang X."/>
            <person name="Warfsmann J."/>
            <person name="Weissenbach J."/>
            <person name="White D.D."/>
            <person name="White J.D."/>
            <person name="Wiley G.B."/>
            <person name="Wincker P."/>
            <person name="Xing Y."/>
            <person name="Yang L."/>
            <person name="Yao Z."/>
            <person name="Ying F."/>
            <person name="Zhai J."/>
            <person name="Zhou L."/>
            <person name="Zuber A."/>
            <person name="Denarie J."/>
            <person name="Dixon R.A."/>
            <person name="May G.D."/>
            <person name="Schwartz D.C."/>
            <person name="Rogers J."/>
            <person name="Quetier F."/>
            <person name="Town C.D."/>
            <person name="Roe B.A."/>
        </authorList>
    </citation>
    <scope>NUCLEOTIDE SEQUENCE [LARGE SCALE GENOMIC DNA]</scope>
    <source>
        <strain evidence="6">A17</strain>
        <strain evidence="7 8">cv. Jemalong A17</strain>
    </source>
</reference>
<protein>
    <recommendedName>
        <fullName evidence="1">ADP-ribosyl cyclase/cyclic ADP-ribose hydrolase</fullName>
        <ecNumber evidence="1">3.2.2.6</ecNumber>
    </recommendedName>
</protein>
<dbReference type="GO" id="GO:0007165">
    <property type="term" value="P:signal transduction"/>
    <property type="evidence" value="ECO:0000318"/>
    <property type="project" value="GO_Central"/>
</dbReference>
<dbReference type="EC" id="3.2.2.6" evidence="1"/>
<comment type="catalytic activity">
    <reaction evidence="4">
        <text>NAD(+) + H2O = ADP-D-ribose + nicotinamide + H(+)</text>
        <dbReference type="Rhea" id="RHEA:16301"/>
        <dbReference type="ChEBI" id="CHEBI:15377"/>
        <dbReference type="ChEBI" id="CHEBI:15378"/>
        <dbReference type="ChEBI" id="CHEBI:17154"/>
        <dbReference type="ChEBI" id="CHEBI:57540"/>
        <dbReference type="ChEBI" id="CHEBI:57967"/>
        <dbReference type="EC" id="3.2.2.6"/>
    </reaction>
    <physiologicalReaction direction="left-to-right" evidence="4">
        <dbReference type="Rhea" id="RHEA:16302"/>
    </physiologicalReaction>
</comment>
<reference evidence="6 8" key="2">
    <citation type="journal article" date="2014" name="BMC Genomics">
        <title>An improved genome release (version Mt4.0) for the model legume Medicago truncatula.</title>
        <authorList>
            <person name="Tang H."/>
            <person name="Krishnakumar V."/>
            <person name="Bidwell S."/>
            <person name="Rosen B."/>
            <person name="Chan A."/>
            <person name="Zhou S."/>
            <person name="Gentzbittel L."/>
            <person name="Childs K.L."/>
            <person name="Yandell M."/>
            <person name="Gundlach H."/>
            <person name="Mayer K.F."/>
            <person name="Schwartz D.C."/>
            <person name="Town C.D."/>
        </authorList>
    </citation>
    <scope>GENOME REANNOTATION</scope>
    <source>
        <strain evidence="7 8">cv. Jemalong A17</strain>
    </source>
</reference>
<evidence type="ECO:0000313" key="6">
    <source>
        <dbReference type="EMBL" id="AES65522.2"/>
    </source>
</evidence>
<evidence type="ECO:0000313" key="8">
    <source>
        <dbReference type="Proteomes" id="UP000002051"/>
    </source>
</evidence>
<accession>A0A0C3V2D2</accession>
<evidence type="ECO:0000256" key="2">
    <source>
        <dbReference type="ARBA" id="ARBA00022801"/>
    </source>
</evidence>
<keyword evidence="3" id="KW-0520">NAD</keyword>
<evidence type="ECO:0000256" key="1">
    <source>
        <dbReference type="ARBA" id="ARBA00011982"/>
    </source>
</evidence>
<dbReference type="SUPFAM" id="SSF52047">
    <property type="entry name" value="RNI-like"/>
    <property type="match status" value="1"/>
</dbReference>
<dbReference type="HOGENOM" id="CLU_1920191_0_0_1"/>
<proteinExistence type="predicted"/>
<accession>G7IQA9</accession>
<dbReference type="Pfam" id="PF01582">
    <property type="entry name" value="TIR"/>
    <property type="match status" value="1"/>
</dbReference>
<dbReference type="GO" id="GO:0061809">
    <property type="term" value="F:NAD+ nucleosidase activity, cyclic ADP-ribose generating"/>
    <property type="evidence" value="ECO:0007669"/>
    <property type="project" value="UniProtKB-EC"/>
</dbReference>
<name>G7IQA9_MEDTR</name>
<feature type="domain" description="TIR" evidence="5">
    <location>
        <begin position="19"/>
        <end position="51"/>
    </location>
</feature>